<dbReference type="EMBL" id="PZZP01000007">
    <property type="protein sequence ID" value="PTM51929.1"/>
    <property type="molecule type" value="Genomic_DNA"/>
</dbReference>
<reference evidence="1 2" key="1">
    <citation type="submission" date="2018-04" db="EMBL/GenBank/DDBJ databases">
        <title>Genomic Encyclopedia of Archaeal and Bacterial Type Strains, Phase II (KMG-II): from individual species to whole genera.</title>
        <authorList>
            <person name="Goeker M."/>
        </authorList>
    </citation>
    <scope>NUCLEOTIDE SEQUENCE [LARGE SCALE GENOMIC DNA]</scope>
    <source>
        <strain evidence="1 2">DSM 45169</strain>
    </source>
</reference>
<name>A0A2T4YYZ6_9BACL</name>
<accession>A0A2T4YYZ6</accession>
<proteinExistence type="predicted"/>
<organism evidence="1 2">
    <name type="scientific">Desmospora activa DSM 45169</name>
    <dbReference type="NCBI Taxonomy" id="1121389"/>
    <lineage>
        <taxon>Bacteria</taxon>
        <taxon>Bacillati</taxon>
        <taxon>Bacillota</taxon>
        <taxon>Bacilli</taxon>
        <taxon>Bacillales</taxon>
        <taxon>Thermoactinomycetaceae</taxon>
        <taxon>Desmospora</taxon>
    </lineage>
</organism>
<dbReference type="AlphaFoldDB" id="A0A2T4YYZ6"/>
<protein>
    <submittedName>
        <fullName evidence="1">Uncharacterized protein</fullName>
    </submittedName>
</protein>
<evidence type="ECO:0000313" key="1">
    <source>
        <dbReference type="EMBL" id="PTM51929.1"/>
    </source>
</evidence>
<keyword evidence="2" id="KW-1185">Reference proteome</keyword>
<gene>
    <name evidence="1" type="ORF">C8J48_3753</name>
</gene>
<dbReference type="RefSeq" id="WP_107728708.1">
    <property type="nucleotide sequence ID" value="NZ_PZZP01000007.1"/>
</dbReference>
<comment type="caution">
    <text evidence="1">The sequence shown here is derived from an EMBL/GenBank/DDBJ whole genome shotgun (WGS) entry which is preliminary data.</text>
</comment>
<dbReference type="Proteomes" id="UP000241639">
    <property type="component" value="Unassembled WGS sequence"/>
</dbReference>
<sequence length="113" mass="13226">MNKIEVGKWYRGKEGLYPDELLALMKRYPFVPFFIDGEHMFESGRTFRWNMIKDCLEMETTDKWVPGDLALMVDIMEDQSPRLEFSVIPQSFLRNQGCSPGEVKVFIEPPCLD</sequence>
<evidence type="ECO:0000313" key="2">
    <source>
        <dbReference type="Proteomes" id="UP000241639"/>
    </source>
</evidence>